<keyword evidence="6" id="KW-0963">Cytoplasm</keyword>
<keyword evidence="8 12" id="KW-0378">Hydrolase</keyword>
<sequence length="357" mass="41425">MEKIGKRLMKIIKWTVIVLVSAIVLFFIVRFVGQKINARTPEGGINESMYVDINGTKQWISIYGEDINNPVLLYLHGGPGASTSSYDYAFTRKWADIYTVVTWDQRNCGKSYSEEQNDTIITYDLMMTDGVEMTEFILDYLGKDRITLLGHSWGTVYGANLALEYPQYYDCFIGTGQFINFHDNEVAFKEIATTWVGDDEEGKKLINRLTIGDFSMDYFEARNTLMSKYGYDIFADGTDYNLVTAQIFNPYYSISDFISFMNSDFSQYMMFVNSDEFTKFWLSDRNEYQIPYYNINGDKDYQTNYILAQEYFDTVEAPYKKMYIMKDTTHGLLEAKSDEFSEILHEIAELEKNRGGD</sequence>
<dbReference type="GO" id="GO:0004177">
    <property type="term" value="F:aminopeptidase activity"/>
    <property type="evidence" value="ECO:0007669"/>
    <property type="project" value="UniProtKB-KW"/>
</dbReference>
<dbReference type="InterPro" id="IPR000073">
    <property type="entry name" value="AB_hydrolase_1"/>
</dbReference>
<name>A0A4Q0I887_9FIRM</name>
<dbReference type="InterPro" id="IPR002410">
    <property type="entry name" value="Peptidase_S33"/>
</dbReference>
<keyword evidence="13" id="KW-1185">Reference proteome</keyword>
<proteinExistence type="inferred from homology"/>
<keyword evidence="10" id="KW-1133">Transmembrane helix</keyword>
<keyword evidence="7" id="KW-0645">Protease</keyword>
<comment type="similarity">
    <text evidence="3">Belongs to the peptidase S33 family.</text>
</comment>
<evidence type="ECO:0000256" key="6">
    <source>
        <dbReference type="ARBA" id="ARBA00022490"/>
    </source>
</evidence>
<comment type="catalytic activity">
    <reaction evidence="1">
        <text>Release of N-terminal proline from a peptide.</text>
        <dbReference type="EC" id="3.4.11.5"/>
    </reaction>
</comment>
<dbReference type="Pfam" id="PF00561">
    <property type="entry name" value="Abhydrolase_1"/>
    <property type="match status" value="1"/>
</dbReference>
<dbReference type="PANTHER" id="PTHR43722">
    <property type="entry name" value="PROLINE IMINOPEPTIDASE"/>
    <property type="match status" value="1"/>
</dbReference>
<evidence type="ECO:0000256" key="5">
    <source>
        <dbReference type="ARBA" id="ARBA00022438"/>
    </source>
</evidence>
<keyword evidence="10" id="KW-0812">Transmembrane</keyword>
<dbReference type="GO" id="GO:0006508">
    <property type="term" value="P:proteolysis"/>
    <property type="evidence" value="ECO:0007669"/>
    <property type="project" value="UniProtKB-KW"/>
</dbReference>
<keyword evidence="10" id="KW-0472">Membrane</keyword>
<dbReference type="OrthoDB" id="53505at2"/>
<dbReference type="Gene3D" id="3.40.50.1820">
    <property type="entry name" value="alpha/beta hydrolase"/>
    <property type="match status" value="1"/>
</dbReference>
<evidence type="ECO:0000256" key="8">
    <source>
        <dbReference type="ARBA" id="ARBA00022801"/>
    </source>
</evidence>
<gene>
    <name evidence="12" type="ORF">EFD62_01265</name>
</gene>
<feature type="transmembrane region" description="Helical" evidence="10">
    <location>
        <begin position="12"/>
        <end position="32"/>
    </location>
</feature>
<evidence type="ECO:0000256" key="4">
    <source>
        <dbReference type="ARBA" id="ARBA00012568"/>
    </source>
</evidence>
<dbReference type="PRINTS" id="PR00793">
    <property type="entry name" value="PROAMNOPTASE"/>
</dbReference>
<dbReference type="InterPro" id="IPR005944">
    <property type="entry name" value="Pro_iminopeptidase"/>
</dbReference>
<dbReference type="SUPFAM" id="SSF53474">
    <property type="entry name" value="alpha/beta-Hydrolases"/>
    <property type="match status" value="1"/>
</dbReference>
<evidence type="ECO:0000256" key="7">
    <source>
        <dbReference type="ARBA" id="ARBA00022670"/>
    </source>
</evidence>
<keyword evidence="5" id="KW-0031">Aminopeptidase</keyword>
<evidence type="ECO:0000256" key="1">
    <source>
        <dbReference type="ARBA" id="ARBA00001585"/>
    </source>
</evidence>
<dbReference type="AlphaFoldDB" id="A0A4Q0I887"/>
<feature type="domain" description="AB hydrolase-1" evidence="11">
    <location>
        <begin position="70"/>
        <end position="188"/>
    </location>
</feature>
<evidence type="ECO:0000259" key="11">
    <source>
        <dbReference type="Pfam" id="PF00561"/>
    </source>
</evidence>
<dbReference type="Proteomes" id="UP000289166">
    <property type="component" value="Unassembled WGS sequence"/>
</dbReference>
<dbReference type="InterPro" id="IPR029058">
    <property type="entry name" value="AB_hydrolase_fold"/>
</dbReference>
<evidence type="ECO:0000313" key="13">
    <source>
        <dbReference type="Proteomes" id="UP000289166"/>
    </source>
</evidence>
<dbReference type="GO" id="GO:0005737">
    <property type="term" value="C:cytoplasm"/>
    <property type="evidence" value="ECO:0007669"/>
    <property type="project" value="UniProtKB-SubCell"/>
</dbReference>
<evidence type="ECO:0000256" key="3">
    <source>
        <dbReference type="ARBA" id="ARBA00010088"/>
    </source>
</evidence>
<evidence type="ECO:0000256" key="2">
    <source>
        <dbReference type="ARBA" id="ARBA00004496"/>
    </source>
</evidence>
<protein>
    <recommendedName>
        <fullName evidence="4">prolyl aminopeptidase</fullName>
        <ecNumber evidence="4">3.4.11.5</ecNumber>
    </recommendedName>
    <alternativeName>
        <fullName evidence="9">Prolyl aminopeptidase</fullName>
    </alternativeName>
</protein>
<evidence type="ECO:0000256" key="9">
    <source>
        <dbReference type="ARBA" id="ARBA00029605"/>
    </source>
</evidence>
<comment type="subcellular location">
    <subcellularLocation>
        <location evidence="2">Cytoplasm</location>
    </subcellularLocation>
</comment>
<dbReference type="RefSeq" id="WP_069194656.1">
    <property type="nucleotide sequence ID" value="NZ_RLII01000001.1"/>
</dbReference>
<organism evidence="12 13">
    <name type="scientific">Acetivibrio mesophilus</name>
    <dbReference type="NCBI Taxonomy" id="2487273"/>
    <lineage>
        <taxon>Bacteria</taxon>
        <taxon>Bacillati</taxon>
        <taxon>Bacillota</taxon>
        <taxon>Clostridia</taxon>
        <taxon>Eubacteriales</taxon>
        <taxon>Oscillospiraceae</taxon>
        <taxon>Acetivibrio</taxon>
    </lineage>
</organism>
<dbReference type="EC" id="3.4.11.5" evidence="4"/>
<evidence type="ECO:0000313" key="12">
    <source>
        <dbReference type="EMBL" id="RXE60590.1"/>
    </source>
</evidence>
<evidence type="ECO:0000256" key="10">
    <source>
        <dbReference type="SAM" id="Phobius"/>
    </source>
</evidence>
<comment type="caution">
    <text evidence="12">The sequence shown here is derived from an EMBL/GenBank/DDBJ whole genome shotgun (WGS) entry which is preliminary data.</text>
</comment>
<dbReference type="PANTHER" id="PTHR43722:SF1">
    <property type="entry name" value="PROLINE IMINOPEPTIDASE"/>
    <property type="match status" value="1"/>
</dbReference>
<dbReference type="EMBL" id="RLII01000001">
    <property type="protein sequence ID" value="RXE60590.1"/>
    <property type="molecule type" value="Genomic_DNA"/>
</dbReference>
<accession>A0A4Q0I887</accession>
<reference evidence="13" key="1">
    <citation type="submission" date="2018-11" db="EMBL/GenBank/DDBJ databases">
        <title>Genome sequencing of a novel mesophilic and cellulolytic organism within the genus Hungateiclostridium.</title>
        <authorList>
            <person name="Rettenmaier R."/>
            <person name="Liebl W."/>
            <person name="Zverlov V."/>
        </authorList>
    </citation>
    <scope>NUCLEOTIDE SEQUENCE [LARGE SCALE GENOMIC DNA]</scope>
    <source>
        <strain evidence="13">N2K1</strain>
    </source>
</reference>